<keyword evidence="6" id="KW-1185">Reference proteome</keyword>
<evidence type="ECO:0000313" key="6">
    <source>
        <dbReference type="Proteomes" id="UP000315677"/>
    </source>
</evidence>
<proteinExistence type="predicted"/>
<dbReference type="SUPFAM" id="SSF55447">
    <property type="entry name" value="CO dehydrogenase flavoprotein C-terminal domain-like"/>
    <property type="match status" value="1"/>
</dbReference>
<keyword evidence="3" id="KW-0560">Oxidoreductase</keyword>
<evidence type="ECO:0000256" key="3">
    <source>
        <dbReference type="ARBA" id="ARBA00023002"/>
    </source>
</evidence>
<dbReference type="OrthoDB" id="9793944at2"/>
<dbReference type="RefSeq" id="WP_142055642.1">
    <property type="nucleotide sequence ID" value="NZ_VFPA01000002.1"/>
</dbReference>
<organism evidence="5 6">
    <name type="scientific">Pseudonocardia kunmingensis</name>
    <dbReference type="NCBI Taxonomy" id="630975"/>
    <lineage>
        <taxon>Bacteria</taxon>
        <taxon>Bacillati</taxon>
        <taxon>Actinomycetota</taxon>
        <taxon>Actinomycetes</taxon>
        <taxon>Pseudonocardiales</taxon>
        <taxon>Pseudonocardiaceae</taxon>
        <taxon>Pseudonocardia</taxon>
    </lineage>
</organism>
<dbReference type="InterPro" id="IPR036318">
    <property type="entry name" value="FAD-bd_PCMH-like_sf"/>
</dbReference>
<dbReference type="InterPro" id="IPR016169">
    <property type="entry name" value="FAD-bd_PCMH_sub2"/>
</dbReference>
<dbReference type="Gene3D" id="3.30.465.10">
    <property type="match status" value="1"/>
</dbReference>
<dbReference type="InterPro" id="IPR036683">
    <property type="entry name" value="CO_DH_flav_C_dom_sf"/>
</dbReference>
<dbReference type="GO" id="GO:0016491">
    <property type="term" value="F:oxidoreductase activity"/>
    <property type="evidence" value="ECO:0007669"/>
    <property type="project" value="UniProtKB-KW"/>
</dbReference>
<dbReference type="InterPro" id="IPR016166">
    <property type="entry name" value="FAD-bd_PCMH"/>
</dbReference>
<name>A0A543DQ61_9PSEU</name>
<dbReference type="SUPFAM" id="SSF56176">
    <property type="entry name" value="FAD-binding/transporter-associated domain-like"/>
    <property type="match status" value="1"/>
</dbReference>
<dbReference type="InterPro" id="IPR051312">
    <property type="entry name" value="Diverse_Substr_Oxidored"/>
</dbReference>
<dbReference type="InterPro" id="IPR002346">
    <property type="entry name" value="Mopterin_DH_FAD-bd"/>
</dbReference>
<keyword evidence="1" id="KW-0285">Flavoprotein</keyword>
<dbReference type="Pfam" id="PF03450">
    <property type="entry name" value="CO_deh_flav_C"/>
    <property type="match status" value="1"/>
</dbReference>
<dbReference type="AlphaFoldDB" id="A0A543DQ61"/>
<evidence type="ECO:0000259" key="4">
    <source>
        <dbReference type="PROSITE" id="PS51387"/>
    </source>
</evidence>
<dbReference type="Proteomes" id="UP000315677">
    <property type="component" value="Unassembled WGS sequence"/>
</dbReference>
<dbReference type="GO" id="GO:0071949">
    <property type="term" value="F:FAD binding"/>
    <property type="evidence" value="ECO:0007669"/>
    <property type="project" value="InterPro"/>
</dbReference>
<dbReference type="PANTHER" id="PTHR42659:SF2">
    <property type="entry name" value="XANTHINE DEHYDROGENASE SUBUNIT C-RELATED"/>
    <property type="match status" value="1"/>
</dbReference>
<dbReference type="InterPro" id="IPR005107">
    <property type="entry name" value="CO_DH_flav_C"/>
</dbReference>
<reference evidence="5 6" key="1">
    <citation type="submission" date="2019-06" db="EMBL/GenBank/DDBJ databases">
        <title>Sequencing the genomes of 1000 actinobacteria strains.</title>
        <authorList>
            <person name="Klenk H.-P."/>
        </authorList>
    </citation>
    <scope>NUCLEOTIDE SEQUENCE [LARGE SCALE GENOMIC DNA]</scope>
    <source>
        <strain evidence="5 6">DSM 45301</strain>
    </source>
</reference>
<dbReference type="SMART" id="SM01092">
    <property type="entry name" value="CO_deh_flav_C"/>
    <property type="match status" value="1"/>
</dbReference>
<accession>A0A543DQ61</accession>
<dbReference type="InterPro" id="IPR016167">
    <property type="entry name" value="FAD-bd_PCMH_sub1"/>
</dbReference>
<dbReference type="Gene3D" id="3.30.390.50">
    <property type="entry name" value="CO dehydrogenase flavoprotein, C-terminal domain"/>
    <property type="match status" value="1"/>
</dbReference>
<dbReference type="Pfam" id="PF00941">
    <property type="entry name" value="FAD_binding_5"/>
    <property type="match status" value="1"/>
</dbReference>
<dbReference type="PROSITE" id="PS51387">
    <property type="entry name" value="FAD_PCMH"/>
    <property type="match status" value="1"/>
</dbReference>
<dbReference type="EMBL" id="VFPA01000002">
    <property type="protein sequence ID" value="TQM11471.1"/>
    <property type="molecule type" value="Genomic_DNA"/>
</dbReference>
<sequence length="290" mass="30238">MSPAVAQPASTVEACALLAADPWGAKAIAGGTAVVLMMRQGLISPDALVALWQIPGLDTITRNDGVLRIGASTTLAAVAASPLVRENAPSLAHACSVVGNPRIRNVATLGGNLAEADYASDPPATLASLGARCCVVGPAGERLIPVRELITGFYETALDHAELITHVEVPLPARGRRAAYVKYRSRSSEDRPCVGVAARVDVAAGRITELDVVVAAVAPTLQRVPAVLESAAGEALDRGLADRVARAYAAAVEPLDDARGSAWYRRRMVGVFVRRALERLASEQQGAERG</sequence>
<gene>
    <name evidence="5" type="ORF">FB558_4034</name>
</gene>
<feature type="domain" description="FAD-binding PCMH-type" evidence="4">
    <location>
        <begin position="1"/>
        <end position="174"/>
    </location>
</feature>
<protein>
    <submittedName>
        <fullName evidence="5">Carbon-monoxide dehydrogenase medium subunit</fullName>
    </submittedName>
</protein>
<dbReference type="PANTHER" id="PTHR42659">
    <property type="entry name" value="XANTHINE DEHYDROGENASE SUBUNIT C-RELATED"/>
    <property type="match status" value="1"/>
</dbReference>
<comment type="caution">
    <text evidence="5">The sequence shown here is derived from an EMBL/GenBank/DDBJ whole genome shotgun (WGS) entry which is preliminary data.</text>
</comment>
<evidence type="ECO:0000256" key="2">
    <source>
        <dbReference type="ARBA" id="ARBA00022827"/>
    </source>
</evidence>
<keyword evidence="2" id="KW-0274">FAD</keyword>
<dbReference type="Gene3D" id="3.30.43.10">
    <property type="entry name" value="Uridine Diphospho-n-acetylenolpyruvylglucosamine Reductase, domain 2"/>
    <property type="match status" value="1"/>
</dbReference>
<evidence type="ECO:0000313" key="5">
    <source>
        <dbReference type="EMBL" id="TQM11471.1"/>
    </source>
</evidence>
<evidence type="ECO:0000256" key="1">
    <source>
        <dbReference type="ARBA" id="ARBA00022630"/>
    </source>
</evidence>